<dbReference type="EMBL" id="JAEEGC010000181">
    <property type="protein sequence ID" value="MBV7276502.1"/>
    <property type="molecule type" value="Genomic_DNA"/>
</dbReference>
<comment type="caution">
    <text evidence="9">The sequence shown here is derived from an EMBL/GenBank/DDBJ whole genome shotgun (WGS) entry which is preliminary data.</text>
</comment>
<gene>
    <name evidence="9" type="ORF">I6U48_26875</name>
</gene>
<keyword evidence="6" id="KW-0238">DNA-binding</keyword>
<evidence type="ECO:0000313" key="10">
    <source>
        <dbReference type="Proteomes" id="UP000694308"/>
    </source>
</evidence>
<evidence type="ECO:0000256" key="2">
    <source>
        <dbReference type="ARBA" id="ARBA00022763"/>
    </source>
</evidence>
<feature type="domain" description="PD-(D/E)XK endonuclease-like" evidence="8">
    <location>
        <begin position="13"/>
        <end position="240"/>
    </location>
</feature>
<dbReference type="GO" id="GO:0004386">
    <property type="term" value="F:helicase activity"/>
    <property type="evidence" value="ECO:0007669"/>
    <property type="project" value="UniProtKB-KW"/>
</dbReference>
<keyword evidence="10" id="KW-1185">Reference proteome</keyword>
<reference evidence="9" key="1">
    <citation type="submission" date="2020-12" db="EMBL/GenBank/DDBJ databases">
        <title>Clostridium thailandense sp. nov., a novel acetogenic bacterium isolated from peat land soil in Thailand.</title>
        <authorList>
            <person name="Chaikitkaew S."/>
            <person name="Birkeland N.K."/>
        </authorList>
    </citation>
    <scope>NUCLEOTIDE SEQUENCE</scope>
    <source>
        <strain evidence="9">PL3</strain>
    </source>
</reference>
<evidence type="ECO:0000256" key="7">
    <source>
        <dbReference type="ARBA" id="ARBA00023204"/>
    </source>
</evidence>
<keyword evidence="3" id="KW-0378">Hydrolase</keyword>
<keyword evidence="2" id="KW-0227">DNA damage</keyword>
<dbReference type="RefSeq" id="WP_218323584.1">
    <property type="nucleotide sequence ID" value="NZ_JAEEGC010000181.1"/>
</dbReference>
<proteinExistence type="predicted"/>
<dbReference type="AlphaFoldDB" id="A0A949WXY7"/>
<protein>
    <submittedName>
        <fullName evidence="9">PD-(D/E)XK nuclease family protein</fullName>
    </submittedName>
</protein>
<dbReference type="Pfam" id="PF12705">
    <property type="entry name" value="PDDEXK_1"/>
    <property type="match status" value="1"/>
</dbReference>
<keyword evidence="1" id="KW-0547">Nucleotide-binding</keyword>
<dbReference type="GO" id="GO:0005524">
    <property type="term" value="F:ATP binding"/>
    <property type="evidence" value="ECO:0007669"/>
    <property type="project" value="UniProtKB-KW"/>
</dbReference>
<keyword evidence="5" id="KW-0067">ATP-binding</keyword>
<evidence type="ECO:0000313" key="9">
    <source>
        <dbReference type="EMBL" id="MBV7276502.1"/>
    </source>
</evidence>
<evidence type="ECO:0000259" key="8">
    <source>
        <dbReference type="Pfam" id="PF12705"/>
    </source>
</evidence>
<evidence type="ECO:0000256" key="3">
    <source>
        <dbReference type="ARBA" id="ARBA00022801"/>
    </source>
</evidence>
<evidence type="ECO:0000256" key="4">
    <source>
        <dbReference type="ARBA" id="ARBA00022806"/>
    </source>
</evidence>
<name>A0A949WXY7_9CLOT</name>
<organism evidence="9 10">
    <name type="scientific">Clostridium thailandense</name>
    <dbReference type="NCBI Taxonomy" id="2794346"/>
    <lineage>
        <taxon>Bacteria</taxon>
        <taxon>Bacillati</taxon>
        <taxon>Bacillota</taxon>
        <taxon>Clostridia</taxon>
        <taxon>Eubacteriales</taxon>
        <taxon>Clostridiaceae</taxon>
        <taxon>Clostridium</taxon>
    </lineage>
</organism>
<dbReference type="GO" id="GO:0006281">
    <property type="term" value="P:DNA repair"/>
    <property type="evidence" value="ECO:0007669"/>
    <property type="project" value="UniProtKB-KW"/>
</dbReference>
<dbReference type="GO" id="GO:0003677">
    <property type="term" value="F:DNA binding"/>
    <property type="evidence" value="ECO:0007669"/>
    <property type="project" value="UniProtKB-KW"/>
</dbReference>
<dbReference type="Proteomes" id="UP000694308">
    <property type="component" value="Unassembled WGS sequence"/>
</dbReference>
<dbReference type="GO" id="GO:0016787">
    <property type="term" value="F:hydrolase activity"/>
    <property type="evidence" value="ECO:0007669"/>
    <property type="project" value="UniProtKB-KW"/>
</dbReference>
<dbReference type="InterPro" id="IPR038726">
    <property type="entry name" value="PDDEXK_AddAB-type"/>
</dbReference>
<evidence type="ECO:0000256" key="6">
    <source>
        <dbReference type="ARBA" id="ARBA00023125"/>
    </source>
</evidence>
<keyword evidence="7" id="KW-0234">DNA repair</keyword>
<accession>A0A949WXY7</accession>
<evidence type="ECO:0000256" key="1">
    <source>
        <dbReference type="ARBA" id="ARBA00022741"/>
    </source>
</evidence>
<evidence type="ECO:0000256" key="5">
    <source>
        <dbReference type="ARBA" id="ARBA00022840"/>
    </source>
</evidence>
<sequence length="249" mass="30264">MLDVRKLNYFYYSQNSLNTFKKCPLKFKMKYIDNISWKNDSEEDIEYYEGIKVGLDFHLICERYFSKITIGNENCNKELIGWTNSLLHMMPIDEENVYLPEYEIKIVKNHMKLQAKYDLIIIKPDESIEIWDWKTENRKLLHKEMEKRFQTIVYMYVLKEGLSIVSGRKIDTNRIKMNYWQPQYEDHIITIDYSEDKHKENEVIISETIQNINKYDFSKDFNKSLYIKQCKFCEFNYFCNNEKIDSNVI</sequence>
<keyword evidence="4" id="KW-0347">Helicase</keyword>